<proteinExistence type="inferred from homology"/>
<dbReference type="InterPro" id="IPR042187">
    <property type="entry name" value="Flagellin_C_sub2"/>
</dbReference>
<protein>
    <recommendedName>
        <fullName evidence="4">Flagellin</fullName>
    </recommendedName>
</protein>
<evidence type="ECO:0000259" key="5">
    <source>
        <dbReference type="Pfam" id="PF00669"/>
    </source>
</evidence>
<dbReference type="Pfam" id="PF07196">
    <property type="entry name" value="Flagellin_IN"/>
    <property type="match status" value="1"/>
</dbReference>
<feature type="domain" description="Flagellin C-terminal" evidence="6">
    <location>
        <begin position="303"/>
        <end position="388"/>
    </location>
</feature>
<dbReference type="Pfam" id="PF00700">
    <property type="entry name" value="Flagellin_C"/>
    <property type="match status" value="1"/>
</dbReference>
<evidence type="ECO:0000259" key="6">
    <source>
        <dbReference type="Pfam" id="PF00700"/>
    </source>
</evidence>
<keyword evidence="7" id="KW-0282">Flagellum</keyword>
<comment type="caution">
    <text evidence="7">The sequence shown here is derived from an EMBL/GenBank/DDBJ whole genome shotgun (WGS) entry which is preliminary data.</text>
</comment>
<keyword evidence="8" id="KW-1185">Reference proteome</keyword>
<comment type="function">
    <text evidence="4">Flagellin is the subunit protein which polymerizes to form the filaments of bacterial flagella.</text>
</comment>
<sequence>MAMTINTNVASLNAQRNLTTSQSSLASSLQRLSSGLRINSAKDDAAGLAISERMSAQVRGLNQAARNANDGISLAQTAEGALGEIGNNLQRIRELAVQASNGTNSQEDRDALNAEVTQLKAEIQRVAEQTSFNGTKLIDGSFSGVSFQVGADAGQTITISSIANAQTASLGGTLTRYTANVNASSMTSFATAIADGSLTLDGGGGSGPVNLGAIAAASNAQERAGQVTEAINRVSAQTGVGASYDAVTGDITLTNSNASAMTFAGASATVAIAGFTGAVGASTSTTGINALTVSSFTNAQQTITQIDNALKSVNTSRANLGAIQNRFSSTVANLQTSSENISASRGRILDADFASETANLSRTQILQQAGTAMLAQANSLPQNVLSLLRG</sequence>
<evidence type="ECO:0000256" key="1">
    <source>
        <dbReference type="ARBA" id="ARBA00005709"/>
    </source>
</evidence>
<dbReference type="InterPro" id="IPR046358">
    <property type="entry name" value="Flagellin_C"/>
</dbReference>
<dbReference type="Proteomes" id="UP000634522">
    <property type="component" value="Unassembled WGS sequence"/>
</dbReference>
<keyword evidence="7" id="KW-0969">Cilium</keyword>
<accession>A0ABX1NK17</accession>
<keyword evidence="7" id="KW-0966">Cell projection</keyword>
<dbReference type="InterPro" id="IPR010810">
    <property type="entry name" value="Flagellin_hook_IN_motif"/>
</dbReference>
<comment type="similarity">
    <text evidence="1 4">Belongs to the bacterial flagellin family.</text>
</comment>
<dbReference type="Gene3D" id="1.20.1330.10">
    <property type="entry name" value="f41 fragment of flagellin, N-terminal domain"/>
    <property type="match status" value="1"/>
</dbReference>
<dbReference type="PRINTS" id="PR00207">
    <property type="entry name" value="FLAGELLIN"/>
</dbReference>
<dbReference type="InterPro" id="IPR001492">
    <property type="entry name" value="Flagellin"/>
</dbReference>
<dbReference type="NCBIfam" id="NF006467">
    <property type="entry name" value="PRK08869.1-2"/>
    <property type="match status" value="1"/>
</dbReference>
<comment type="subcellular location">
    <subcellularLocation>
        <location evidence="4">Secreted</location>
    </subcellularLocation>
    <subcellularLocation>
        <location evidence="4">Bacterial flagellum</location>
    </subcellularLocation>
</comment>
<organism evidence="7 8">
    <name type="scientific">Aromatoleum toluolicum</name>
    <dbReference type="NCBI Taxonomy" id="90060"/>
    <lineage>
        <taxon>Bacteria</taxon>
        <taxon>Pseudomonadati</taxon>
        <taxon>Pseudomonadota</taxon>
        <taxon>Betaproteobacteria</taxon>
        <taxon>Rhodocyclales</taxon>
        <taxon>Rhodocyclaceae</taxon>
        <taxon>Aromatoleum</taxon>
    </lineage>
</organism>
<dbReference type="Pfam" id="PF00669">
    <property type="entry name" value="Flagellin_N"/>
    <property type="match status" value="1"/>
</dbReference>
<feature type="domain" description="Flagellin N-terminal" evidence="5">
    <location>
        <begin position="5"/>
        <end position="142"/>
    </location>
</feature>
<reference evidence="7 8" key="1">
    <citation type="submission" date="2019-12" db="EMBL/GenBank/DDBJ databases">
        <title>Comparative genomics gives insights into the taxonomy of the Azoarcus-Aromatoleum group and reveals separate origins of nif in the plant-associated Azoarcus and non-plant-associated Aromatoleum sub-groups.</title>
        <authorList>
            <person name="Lafos M."/>
            <person name="Maluk M."/>
            <person name="Batista M."/>
            <person name="Junghare M."/>
            <person name="Carmona M."/>
            <person name="Faoro H."/>
            <person name="Cruz L.M."/>
            <person name="Battistoni F."/>
            <person name="De Souza E."/>
            <person name="Pedrosa F."/>
            <person name="Chen W.-M."/>
            <person name="Poole P.S."/>
            <person name="Dixon R.A."/>
            <person name="James E.K."/>
        </authorList>
    </citation>
    <scope>NUCLEOTIDE SEQUENCE [LARGE SCALE GENOMIC DNA]</scope>
    <source>
        <strain evidence="7 8">T</strain>
    </source>
</reference>
<dbReference type="SUPFAM" id="SSF64518">
    <property type="entry name" value="Phase 1 flagellin"/>
    <property type="match status" value="1"/>
</dbReference>
<evidence type="ECO:0000256" key="3">
    <source>
        <dbReference type="ARBA" id="ARBA00023143"/>
    </source>
</evidence>
<evidence type="ECO:0000256" key="2">
    <source>
        <dbReference type="ARBA" id="ARBA00022525"/>
    </source>
</evidence>
<name>A0ABX1NK17_9RHOO</name>
<dbReference type="PANTHER" id="PTHR42792:SF2">
    <property type="entry name" value="FLAGELLIN"/>
    <property type="match status" value="1"/>
</dbReference>
<dbReference type="InterPro" id="IPR001029">
    <property type="entry name" value="Flagellin_N"/>
</dbReference>
<dbReference type="EMBL" id="WTVS01000050">
    <property type="protein sequence ID" value="NMF99667.1"/>
    <property type="molecule type" value="Genomic_DNA"/>
</dbReference>
<keyword evidence="3 4" id="KW-0975">Bacterial flagellum</keyword>
<keyword evidence="2 4" id="KW-0964">Secreted</keyword>
<dbReference type="Gene3D" id="3.30.70.2120">
    <property type="match status" value="1"/>
</dbReference>
<evidence type="ECO:0000313" key="8">
    <source>
        <dbReference type="Proteomes" id="UP000634522"/>
    </source>
</evidence>
<gene>
    <name evidence="7" type="ORF">GPA27_20010</name>
</gene>
<dbReference type="RefSeq" id="WP_169142264.1">
    <property type="nucleotide sequence ID" value="NZ_WTVS01000050.1"/>
</dbReference>
<evidence type="ECO:0000313" key="7">
    <source>
        <dbReference type="EMBL" id="NMF99667.1"/>
    </source>
</evidence>
<dbReference type="PANTHER" id="PTHR42792">
    <property type="entry name" value="FLAGELLIN"/>
    <property type="match status" value="1"/>
</dbReference>
<evidence type="ECO:0000256" key="4">
    <source>
        <dbReference type="RuleBase" id="RU362073"/>
    </source>
</evidence>
<dbReference type="Gene3D" id="6.10.10.10">
    <property type="entry name" value="Flagellar export chaperone, C-terminal domain"/>
    <property type="match status" value="1"/>
</dbReference>